<organism evidence="13 14">
    <name type="scientific">Miscanthus lutarioriparius</name>
    <dbReference type="NCBI Taxonomy" id="422564"/>
    <lineage>
        <taxon>Eukaryota</taxon>
        <taxon>Viridiplantae</taxon>
        <taxon>Streptophyta</taxon>
        <taxon>Embryophyta</taxon>
        <taxon>Tracheophyta</taxon>
        <taxon>Spermatophyta</taxon>
        <taxon>Magnoliopsida</taxon>
        <taxon>Liliopsida</taxon>
        <taxon>Poales</taxon>
        <taxon>Poaceae</taxon>
        <taxon>PACMAD clade</taxon>
        <taxon>Panicoideae</taxon>
        <taxon>Andropogonodae</taxon>
        <taxon>Andropogoneae</taxon>
        <taxon>Saccharinae</taxon>
        <taxon>Miscanthus</taxon>
    </lineage>
</organism>
<evidence type="ECO:0000313" key="13">
    <source>
        <dbReference type="EMBL" id="CAD6343379.1"/>
    </source>
</evidence>
<keyword evidence="2" id="KW-0433">Leucine-rich repeat</keyword>
<evidence type="ECO:0000313" key="14">
    <source>
        <dbReference type="Proteomes" id="UP000604825"/>
    </source>
</evidence>
<dbReference type="InterPro" id="IPR036388">
    <property type="entry name" value="WH-like_DNA-bd_sf"/>
</dbReference>
<dbReference type="OrthoDB" id="664121at2759"/>
<dbReference type="Gene3D" id="1.20.5.4130">
    <property type="match status" value="1"/>
</dbReference>
<dbReference type="GO" id="GO:0043531">
    <property type="term" value="F:ADP binding"/>
    <property type="evidence" value="ECO:0007669"/>
    <property type="project" value="InterPro"/>
</dbReference>
<evidence type="ECO:0000256" key="1">
    <source>
        <dbReference type="ARBA" id="ARBA00008894"/>
    </source>
</evidence>
<comment type="caution">
    <text evidence="13">The sequence shown here is derived from an EMBL/GenBank/DDBJ whole genome shotgun (WGS) entry which is preliminary data.</text>
</comment>
<evidence type="ECO:0000256" key="4">
    <source>
        <dbReference type="ARBA" id="ARBA00022741"/>
    </source>
</evidence>
<dbReference type="InterPro" id="IPR044974">
    <property type="entry name" value="Disease_R_plants"/>
</dbReference>
<feature type="compositionally biased region" description="Polar residues" evidence="8">
    <location>
        <begin position="1041"/>
        <end position="1050"/>
    </location>
</feature>
<dbReference type="Proteomes" id="UP000604825">
    <property type="component" value="Unassembled WGS sequence"/>
</dbReference>
<dbReference type="InterPro" id="IPR032675">
    <property type="entry name" value="LRR_dom_sf"/>
</dbReference>
<dbReference type="FunFam" id="1.10.10.10:FF:000322">
    <property type="entry name" value="Probable disease resistance protein At1g63360"/>
    <property type="match status" value="1"/>
</dbReference>
<evidence type="ECO:0000259" key="9">
    <source>
        <dbReference type="Pfam" id="PF00931"/>
    </source>
</evidence>
<feature type="domain" description="Disease resistance protein winged helix" evidence="11">
    <location>
        <begin position="433"/>
        <end position="501"/>
    </location>
</feature>
<protein>
    <submittedName>
        <fullName evidence="13">Uncharacterized protein</fullName>
    </submittedName>
</protein>
<dbReference type="InterPro" id="IPR042197">
    <property type="entry name" value="Apaf_helical"/>
</dbReference>
<gene>
    <name evidence="13" type="ORF">NCGR_LOCUS67477</name>
</gene>
<dbReference type="PANTHER" id="PTHR23155:SF1028">
    <property type="entry name" value="OS08G0174800 PROTEIN"/>
    <property type="match status" value="1"/>
</dbReference>
<proteinExistence type="inferred from homology"/>
<dbReference type="InterPro" id="IPR055414">
    <property type="entry name" value="LRR_R13L4/SHOC2-like"/>
</dbReference>
<feature type="domain" description="Disease resistance R13L4/SHOC-2-like LRR" evidence="12">
    <location>
        <begin position="552"/>
        <end position="943"/>
    </location>
</feature>
<dbReference type="Gene3D" id="3.40.50.300">
    <property type="entry name" value="P-loop containing nucleotide triphosphate hydrolases"/>
    <property type="match status" value="1"/>
</dbReference>
<keyword evidence="3" id="KW-0677">Repeat</keyword>
<evidence type="ECO:0000256" key="5">
    <source>
        <dbReference type="ARBA" id="ARBA00022821"/>
    </source>
</evidence>
<dbReference type="InterPro" id="IPR002182">
    <property type="entry name" value="NB-ARC"/>
</dbReference>
<evidence type="ECO:0000256" key="3">
    <source>
        <dbReference type="ARBA" id="ARBA00022737"/>
    </source>
</evidence>
<dbReference type="SUPFAM" id="SSF52058">
    <property type="entry name" value="L domain-like"/>
    <property type="match status" value="1"/>
</dbReference>
<dbReference type="InterPro" id="IPR058922">
    <property type="entry name" value="WHD_DRP"/>
</dbReference>
<dbReference type="Gene3D" id="3.80.10.10">
    <property type="entry name" value="Ribonuclease Inhibitor"/>
    <property type="match status" value="1"/>
</dbReference>
<feature type="coiled-coil region" evidence="7">
    <location>
        <begin position="25"/>
        <end position="52"/>
    </location>
</feature>
<feature type="compositionally biased region" description="Acidic residues" evidence="8">
    <location>
        <begin position="991"/>
        <end position="1036"/>
    </location>
</feature>
<keyword evidence="6 7" id="KW-0175">Coiled coil</keyword>
<dbReference type="InterPro" id="IPR038005">
    <property type="entry name" value="RX-like_CC"/>
</dbReference>
<dbReference type="Pfam" id="PF23598">
    <property type="entry name" value="LRR_14"/>
    <property type="match status" value="1"/>
</dbReference>
<dbReference type="EMBL" id="CAJGYO010000753">
    <property type="protein sequence ID" value="CAD6343379.1"/>
    <property type="molecule type" value="Genomic_DNA"/>
</dbReference>
<comment type="similarity">
    <text evidence="1">Belongs to the disease resistance NB-LRR family.</text>
</comment>
<dbReference type="GO" id="GO:0009626">
    <property type="term" value="P:plant-type hypersensitive response"/>
    <property type="evidence" value="ECO:0007669"/>
    <property type="project" value="UniProtKB-ARBA"/>
</dbReference>
<evidence type="ECO:0000256" key="2">
    <source>
        <dbReference type="ARBA" id="ARBA00022614"/>
    </source>
</evidence>
<dbReference type="Gene3D" id="1.10.8.430">
    <property type="entry name" value="Helical domain of apoptotic protease-activating factors"/>
    <property type="match status" value="1"/>
</dbReference>
<keyword evidence="5" id="KW-0611">Plant defense</keyword>
<dbReference type="Gene3D" id="1.10.10.10">
    <property type="entry name" value="Winged helix-like DNA-binding domain superfamily/Winged helix DNA-binding domain"/>
    <property type="match status" value="1"/>
</dbReference>
<accession>A0A811SKP8</accession>
<evidence type="ECO:0000259" key="11">
    <source>
        <dbReference type="Pfam" id="PF23559"/>
    </source>
</evidence>
<dbReference type="PRINTS" id="PR00364">
    <property type="entry name" value="DISEASERSIST"/>
</dbReference>
<evidence type="ECO:0000256" key="7">
    <source>
        <dbReference type="SAM" id="Coils"/>
    </source>
</evidence>
<feature type="domain" description="NB-ARC" evidence="9">
    <location>
        <begin position="191"/>
        <end position="346"/>
    </location>
</feature>
<reference evidence="13" key="1">
    <citation type="submission" date="2020-10" db="EMBL/GenBank/DDBJ databases">
        <authorList>
            <person name="Han B."/>
            <person name="Lu T."/>
            <person name="Zhao Q."/>
            <person name="Huang X."/>
            <person name="Zhao Y."/>
        </authorList>
    </citation>
    <scope>NUCLEOTIDE SEQUENCE</scope>
</reference>
<dbReference type="InterPro" id="IPR041118">
    <property type="entry name" value="Rx_N"/>
</dbReference>
<dbReference type="Pfam" id="PF23559">
    <property type="entry name" value="WHD_DRP"/>
    <property type="match status" value="1"/>
</dbReference>
<dbReference type="Pfam" id="PF00931">
    <property type="entry name" value="NB-ARC"/>
    <property type="match status" value="1"/>
</dbReference>
<feature type="domain" description="Disease resistance N-terminal" evidence="10">
    <location>
        <begin position="13"/>
        <end position="101"/>
    </location>
</feature>
<name>A0A811SKP8_9POAL</name>
<dbReference type="SUPFAM" id="SSF52540">
    <property type="entry name" value="P-loop containing nucleoside triphosphate hydrolases"/>
    <property type="match status" value="1"/>
</dbReference>
<dbReference type="FunFam" id="3.40.50.300:FF:001091">
    <property type="entry name" value="Probable disease resistance protein At1g61300"/>
    <property type="match status" value="1"/>
</dbReference>
<evidence type="ECO:0000259" key="12">
    <source>
        <dbReference type="Pfam" id="PF23598"/>
    </source>
</evidence>
<dbReference type="InterPro" id="IPR027417">
    <property type="entry name" value="P-loop_NTPase"/>
</dbReference>
<keyword evidence="4" id="KW-0547">Nucleotide-binding</keyword>
<dbReference type="CDD" id="cd14798">
    <property type="entry name" value="RX-CC_like"/>
    <property type="match status" value="1"/>
</dbReference>
<evidence type="ECO:0000256" key="6">
    <source>
        <dbReference type="ARBA" id="ARBA00023054"/>
    </source>
</evidence>
<dbReference type="PANTHER" id="PTHR23155">
    <property type="entry name" value="DISEASE RESISTANCE PROTEIN RP"/>
    <property type="match status" value="1"/>
</dbReference>
<dbReference type="Pfam" id="PF18052">
    <property type="entry name" value="Rx_N"/>
    <property type="match status" value="1"/>
</dbReference>
<keyword evidence="14" id="KW-1185">Reference proteome</keyword>
<evidence type="ECO:0000256" key="8">
    <source>
        <dbReference type="SAM" id="MobiDB-lite"/>
    </source>
</evidence>
<dbReference type="GO" id="GO:0002758">
    <property type="term" value="P:innate immune response-activating signaling pathway"/>
    <property type="evidence" value="ECO:0007669"/>
    <property type="project" value="UniProtKB-ARBA"/>
</dbReference>
<sequence>MATAAVVGVTTGVMKPLLSKLTKLLEEVYVKLKGVRKQIKFLRDELSAMSATLEMLADAEELNPQTRKWRDKLRELAYDLEDCIDAFMVRVDHEHDGHSGFIKRFFRKLKKLKPRHEIANQIQELKASIIEASKRHKRYQLVDISSNSRSTCSLDPRLSALYVEIDKLVGIDGPKKYIIEWLTKETKKADSSELKVLSIVGCGGLGKTTLANQVYKDVKSQFSCAAFVSVSRTPDVRKVLRGIAKGVGITITSNMLDDDEKELIDKLREHLQDKRYLIVIDDVWDAKPWETIKLALMNNNCGSRVITTTRSNDVASYLSSQGGNVYQMKSLRFEDSKRLLFKRAFGSENLCYTHLGTAPDEILRKCDGLPLAIITISSMLADQHAKGEWDSVLNDIGSSLAKNPGAENMTAILSMSYFDIPHHLRTCLLYLSVYPEDYKIEKQCLINRWIAEGFIQKEKGQNEYEIGERYFNDLINRSMIQPVRVKYGQVKACQVHDIILDYIKCKAAEENFVTSLHAAEPVYTSEYKVRRLCVSNDNEENVTLWADQILSHVRSVTIFGEPVKISLLPSTPLRVLDLREHYGMQNYHLASIGKLFNLKYLRLCSCFITGLPETVGELHHLQTLDVQGTRIKELPRTITELQQLTRLYVDWYTRFPEGTIGKMHSLEELSWYGVQSYGQAKSIQEFSKLTKLRTLKIRCDVYTPNFWDSEGRSQAERVHSYVGNLLSSCNLHHLIYRVPNWMGSLERGYILMKYPLPLHSWHPAASCSIRKLCIKTIPIYRVPNWMGSLGNLGVLELEVMCVRPEDVEILGEIPSLLFLNLDTWGGTSGRIVFPGNSGFRSLKQFSLCIKFCGTSLEFEAGSMPKLEHVKLEFNAHEMECLNGASSLGIQHLSSLNRAEIEIGSDWHEYDVDYNPVEDDHDDTARCISRAINAAIETLPNRPTASFKIREVDCKHFESFLWEWNQYHDGLFNEWLKLWQIREEPANQPTDGETELEDASDEEKEEKQTDEEEEEQTYDDEDDFEEYQTDEEEEADEKEAGQQMNSGVAFS</sequence>
<feature type="region of interest" description="Disordered" evidence="8">
    <location>
        <begin position="985"/>
        <end position="1050"/>
    </location>
</feature>
<evidence type="ECO:0000259" key="10">
    <source>
        <dbReference type="Pfam" id="PF18052"/>
    </source>
</evidence>
<dbReference type="AlphaFoldDB" id="A0A811SKP8"/>
<dbReference type="GO" id="GO:0042742">
    <property type="term" value="P:defense response to bacterium"/>
    <property type="evidence" value="ECO:0007669"/>
    <property type="project" value="UniProtKB-ARBA"/>
</dbReference>